<dbReference type="GO" id="GO:0016020">
    <property type="term" value="C:membrane"/>
    <property type="evidence" value="ECO:0007669"/>
    <property type="project" value="InterPro"/>
</dbReference>
<keyword evidence="1" id="KW-0472">Membrane</keyword>
<sequence length="490" mass="54615">MTVKRTLIHYLLALILFSVYAVQVCPFLESLSYLELIAPFLGVFVLQFFARQLLERKISASDFKHQVAKQFRYDFLLFLASSLFLGNYFAMLYNSFPYESYFKIVIGLNVFGFFIAGDLALNRERFVARKLRESGQHIQPDNNPFPLTKKFSWFAIASALAVTGVVFLVINKDLSWLVQVGDQLSLKTAQHLILAEIAFVVVVILGYMLLIIFGYAKNLSNFIDAENQVLSKVTRGDMSGEVPVTSNDEFGLMAMHTNNMIGALDQQSRELRLTRDASILSLASLAETRDNETGSHILRTQHYVKALAEYLGQTAAYSDQLDSATIEMLFKSAPLHDVGKVGIPDHILLKPGKLTVEEYELMKKHPQIGADALSVAEHQLGSNSFLRLAREISLTHHEKWDGSGYPNELVGENIPLSGRLMALADVYDALISSRVYKPGMSHEKAKAIILTGRGKHFDPTIVDAFIALESAFVAIAAKFTDSPTFRSNAA</sequence>
<dbReference type="SUPFAM" id="SSF109604">
    <property type="entry name" value="HD-domain/PDEase-like"/>
    <property type="match status" value="1"/>
</dbReference>
<evidence type="ECO:0000313" key="4">
    <source>
        <dbReference type="EMBL" id="PVZ63861.1"/>
    </source>
</evidence>
<dbReference type="InterPro" id="IPR003607">
    <property type="entry name" value="HD/PDEase_dom"/>
</dbReference>
<dbReference type="RefSeq" id="WP_116688946.1">
    <property type="nucleotide sequence ID" value="NZ_CAWNYD010000014.1"/>
</dbReference>
<dbReference type="Proteomes" id="UP000244906">
    <property type="component" value="Unassembled WGS sequence"/>
</dbReference>
<dbReference type="PROSITE" id="PS50885">
    <property type="entry name" value="HAMP"/>
    <property type="match status" value="1"/>
</dbReference>
<dbReference type="Pfam" id="PF13487">
    <property type="entry name" value="HD_5"/>
    <property type="match status" value="1"/>
</dbReference>
<dbReference type="CDD" id="cd00077">
    <property type="entry name" value="HDc"/>
    <property type="match status" value="1"/>
</dbReference>
<feature type="transmembrane region" description="Helical" evidence="1">
    <location>
        <begin position="71"/>
        <end position="89"/>
    </location>
</feature>
<dbReference type="InterPro" id="IPR048440">
    <property type="entry name" value="MASE10"/>
</dbReference>
<dbReference type="PANTHER" id="PTHR45228">
    <property type="entry name" value="CYCLIC DI-GMP PHOSPHODIESTERASE TM_0186-RELATED"/>
    <property type="match status" value="1"/>
</dbReference>
<feature type="domain" description="HAMP" evidence="2">
    <location>
        <begin position="228"/>
        <end position="269"/>
    </location>
</feature>
<keyword evidence="5" id="KW-1185">Reference proteome</keyword>
<proteinExistence type="predicted"/>
<dbReference type="PANTHER" id="PTHR45228:SF5">
    <property type="entry name" value="CYCLIC DI-GMP PHOSPHODIESTERASE VC_1348-RELATED"/>
    <property type="match status" value="1"/>
</dbReference>
<dbReference type="InterPro" id="IPR052020">
    <property type="entry name" value="Cyclic_di-GMP/3'3'-cGAMP_PDE"/>
</dbReference>
<dbReference type="InterPro" id="IPR003660">
    <property type="entry name" value="HAMP_dom"/>
</dbReference>
<dbReference type="Gene3D" id="6.10.340.10">
    <property type="match status" value="1"/>
</dbReference>
<dbReference type="EMBL" id="QDDL01000014">
    <property type="protein sequence ID" value="PVZ63861.1"/>
    <property type="molecule type" value="Genomic_DNA"/>
</dbReference>
<feature type="transmembrane region" description="Helical" evidence="1">
    <location>
        <begin position="151"/>
        <end position="170"/>
    </location>
</feature>
<dbReference type="PROSITE" id="PS51832">
    <property type="entry name" value="HD_GYP"/>
    <property type="match status" value="1"/>
</dbReference>
<evidence type="ECO:0000259" key="2">
    <source>
        <dbReference type="PROSITE" id="PS50885"/>
    </source>
</evidence>
<evidence type="ECO:0008006" key="6">
    <source>
        <dbReference type="Google" id="ProtNLM"/>
    </source>
</evidence>
<dbReference type="CDD" id="cd06225">
    <property type="entry name" value="HAMP"/>
    <property type="match status" value="1"/>
</dbReference>
<dbReference type="Pfam" id="PF20970">
    <property type="entry name" value="MASE10"/>
    <property type="match status" value="1"/>
</dbReference>
<dbReference type="GO" id="GO:0007165">
    <property type="term" value="P:signal transduction"/>
    <property type="evidence" value="ECO:0007669"/>
    <property type="project" value="InterPro"/>
</dbReference>
<dbReference type="InterPro" id="IPR037522">
    <property type="entry name" value="HD_GYP_dom"/>
</dbReference>
<evidence type="ECO:0000256" key="1">
    <source>
        <dbReference type="SAM" id="Phobius"/>
    </source>
</evidence>
<dbReference type="GO" id="GO:0008081">
    <property type="term" value="F:phosphoric diester hydrolase activity"/>
    <property type="evidence" value="ECO:0007669"/>
    <property type="project" value="UniProtKB-ARBA"/>
</dbReference>
<dbReference type="OrthoDB" id="9816273at2"/>
<gene>
    <name evidence="4" type="ORF">DC094_20245</name>
</gene>
<feature type="transmembrane region" description="Helical" evidence="1">
    <location>
        <begin position="31"/>
        <end position="50"/>
    </location>
</feature>
<comment type="caution">
    <text evidence="4">The sequence shown here is derived from an EMBL/GenBank/DDBJ whole genome shotgun (WGS) entry which is preliminary data.</text>
</comment>
<accession>A0A2V1GVL9</accession>
<feature type="transmembrane region" description="Helical" evidence="1">
    <location>
        <begin position="190"/>
        <end position="213"/>
    </location>
</feature>
<name>A0A2V1GVL9_9GAMM</name>
<keyword evidence="1" id="KW-1133">Transmembrane helix</keyword>
<organism evidence="4 5">
    <name type="scientific">Pelagibaculum spongiae</name>
    <dbReference type="NCBI Taxonomy" id="2080658"/>
    <lineage>
        <taxon>Bacteria</taxon>
        <taxon>Pseudomonadati</taxon>
        <taxon>Pseudomonadota</taxon>
        <taxon>Gammaproteobacteria</taxon>
        <taxon>Oceanospirillales</taxon>
        <taxon>Pelagibaculum</taxon>
    </lineage>
</organism>
<evidence type="ECO:0000259" key="3">
    <source>
        <dbReference type="PROSITE" id="PS51832"/>
    </source>
</evidence>
<feature type="domain" description="HD-GYP" evidence="3">
    <location>
        <begin position="271"/>
        <end position="481"/>
    </location>
</feature>
<keyword evidence="1" id="KW-0812">Transmembrane</keyword>
<dbReference type="SUPFAM" id="SSF158472">
    <property type="entry name" value="HAMP domain-like"/>
    <property type="match status" value="1"/>
</dbReference>
<dbReference type="SMART" id="SM00471">
    <property type="entry name" value="HDc"/>
    <property type="match status" value="1"/>
</dbReference>
<dbReference type="AlphaFoldDB" id="A0A2V1GVL9"/>
<feature type="transmembrane region" description="Helical" evidence="1">
    <location>
        <begin position="101"/>
        <end position="121"/>
    </location>
</feature>
<reference evidence="4 5" key="1">
    <citation type="submission" date="2018-04" db="EMBL/GenBank/DDBJ databases">
        <title>Thalassorhabdus spongiae gen. nov., sp. nov., isolated from a marine sponge in South-West Iceland.</title>
        <authorList>
            <person name="Knobloch S."/>
            <person name="Daussin A."/>
            <person name="Johannsson R."/>
            <person name="Marteinsson V.T."/>
        </authorList>
    </citation>
    <scope>NUCLEOTIDE SEQUENCE [LARGE SCALE GENOMIC DNA]</scope>
    <source>
        <strain evidence="4 5">Hp12</strain>
    </source>
</reference>
<evidence type="ECO:0000313" key="5">
    <source>
        <dbReference type="Proteomes" id="UP000244906"/>
    </source>
</evidence>
<dbReference type="Gene3D" id="1.10.3210.10">
    <property type="entry name" value="Hypothetical protein af1432"/>
    <property type="match status" value="1"/>
</dbReference>
<protein>
    <recommendedName>
        <fullName evidence="6">Metal-dependent phosphohydrolase</fullName>
    </recommendedName>
</protein>